<dbReference type="GO" id="GO:0016779">
    <property type="term" value="F:nucleotidyltransferase activity"/>
    <property type="evidence" value="ECO:0007669"/>
    <property type="project" value="UniProtKB-KW"/>
</dbReference>
<evidence type="ECO:0000256" key="3">
    <source>
        <dbReference type="ARBA" id="ARBA00022679"/>
    </source>
</evidence>
<dbReference type="FunFam" id="3.90.176.10:FF:000001">
    <property type="entry name" value="NAD(P)(+)--arginine ADP-ribosyltransferase"/>
    <property type="match status" value="1"/>
</dbReference>
<dbReference type="InterPro" id="IPR050999">
    <property type="entry name" value="ADP-ribosyltransferase_ARG"/>
</dbReference>
<keyword evidence="3 10" id="KW-0808">Transferase</keyword>
<dbReference type="InterPro" id="IPR000768">
    <property type="entry name" value="ART"/>
</dbReference>
<dbReference type="Proteomes" id="UP001066276">
    <property type="component" value="Chromosome 8"/>
</dbReference>
<reference evidence="11" key="1">
    <citation type="journal article" date="2022" name="bioRxiv">
        <title>Sequencing and chromosome-scale assembly of the giantPleurodeles waltlgenome.</title>
        <authorList>
            <person name="Brown T."/>
            <person name="Elewa A."/>
            <person name="Iarovenko S."/>
            <person name="Subramanian E."/>
            <person name="Araus A.J."/>
            <person name="Petzold A."/>
            <person name="Susuki M."/>
            <person name="Suzuki K.-i.T."/>
            <person name="Hayashi T."/>
            <person name="Toyoda A."/>
            <person name="Oliveira C."/>
            <person name="Osipova E."/>
            <person name="Leigh N.D."/>
            <person name="Simon A."/>
            <person name="Yun M.H."/>
        </authorList>
    </citation>
    <scope>NUCLEOTIDE SEQUENCE</scope>
    <source>
        <strain evidence="11">20211129_DDA</strain>
        <tissue evidence="11">Liver</tissue>
    </source>
</reference>
<dbReference type="AlphaFoldDB" id="A0AAV7P032"/>
<evidence type="ECO:0000256" key="4">
    <source>
        <dbReference type="ARBA" id="ARBA00022695"/>
    </source>
</evidence>
<organism evidence="11 12">
    <name type="scientific">Pleurodeles waltl</name>
    <name type="common">Iberian ribbed newt</name>
    <dbReference type="NCBI Taxonomy" id="8319"/>
    <lineage>
        <taxon>Eukaryota</taxon>
        <taxon>Metazoa</taxon>
        <taxon>Chordata</taxon>
        <taxon>Craniata</taxon>
        <taxon>Vertebrata</taxon>
        <taxon>Euteleostomi</taxon>
        <taxon>Amphibia</taxon>
        <taxon>Batrachia</taxon>
        <taxon>Caudata</taxon>
        <taxon>Salamandroidea</taxon>
        <taxon>Salamandridae</taxon>
        <taxon>Pleurodelinae</taxon>
        <taxon>Pleurodeles</taxon>
    </lineage>
</organism>
<dbReference type="SUPFAM" id="SSF56399">
    <property type="entry name" value="ADP-ribosylation"/>
    <property type="match status" value="1"/>
</dbReference>
<dbReference type="PROSITE" id="PS51996">
    <property type="entry name" value="TR_MART"/>
    <property type="match status" value="1"/>
</dbReference>
<dbReference type="Pfam" id="PF01129">
    <property type="entry name" value="ART"/>
    <property type="match status" value="1"/>
</dbReference>
<comment type="caution">
    <text evidence="11">The sequence shown here is derived from an EMBL/GenBank/DDBJ whole genome shotgun (WGS) entry which is preliminary data.</text>
</comment>
<evidence type="ECO:0000313" key="12">
    <source>
        <dbReference type="Proteomes" id="UP001066276"/>
    </source>
</evidence>
<accession>A0AAV7P032</accession>
<dbReference type="EMBL" id="JANPWB010000012">
    <property type="protein sequence ID" value="KAJ1120564.1"/>
    <property type="molecule type" value="Genomic_DNA"/>
</dbReference>
<proteinExistence type="inferred from homology"/>
<dbReference type="PANTHER" id="PTHR10339">
    <property type="entry name" value="ADP-RIBOSYLTRANSFERASE"/>
    <property type="match status" value="1"/>
</dbReference>
<evidence type="ECO:0000256" key="9">
    <source>
        <dbReference type="ARBA" id="ARBA00047597"/>
    </source>
</evidence>
<evidence type="ECO:0000313" key="11">
    <source>
        <dbReference type="EMBL" id="KAJ1120564.1"/>
    </source>
</evidence>
<dbReference type="GO" id="GO:0106274">
    <property type="term" value="F:NAD+-protein-arginine ADP-ribosyltransferase activity"/>
    <property type="evidence" value="ECO:0007669"/>
    <property type="project" value="UniProtKB-EC"/>
</dbReference>
<evidence type="ECO:0000256" key="6">
    <source>
        <dbReference type="ARBA" id="ARBA00022857"/>
    </source>
</evidence>
<keyword evidence="5" id="KW-0732">Signal</keyword>
<name>A0AAV7P032_PLEWA</name>
<dbReference type="PROSITE" id="PS01291">
    <property type="entry name" value="ART"/>
    <property type="match status" value="1"/>
</dbReference>
<evidence type="ECO:0000256" key="1">
    <source>
        <dbReference type="ARBA" id="ARBA00009558"/>
    </source>
</evidence>
<keyword evidence="12" id="KW-1185">Reference proteome</keyword>
<dbReference type="GO" id="GO:0003950">
    <property type="term" value="F:NAD+ poly-ADP-ribosyltransferase activity"/>
    <property type="evidence" value="ECO:0007669"/>
    <property type="project" value="TreeGrafter"/>
</dbReference>
<evidence type="ECO:0000256" key="5">
    <source>
        <dbReference type="ARBA" id="ARBA00022729"/>
    </source>
</evidence>
<keyword evidence="4" id="KW-0548">Nucleotidyltransferase</keyword>
<dbReference type="Gene3D" id="3.90.176.10">
    <property type="entry name" value="Toxin ADP-ribosyltransferase, Chain A, domain 1"/>
    <property type="match status" value="1"/>
</dbReference>
<keyword evidence="8" id="KW-1015">Disulfide bond</keyword>
<evidence type="ECO:0000256" key="10">
    <source>
        <dbReference type="RuleBase" id="RU361228"/>
    </source>
</evidence>
<dbReference type="PANTHER" id="PTHR10339:SF19">
    <property type="entry name" value="GPI-LINKED NAD(P)(+)--ARGININE ADP-RIBOSYLTRANSFERASE 1"/>
    <property type="match status" value="1"/>
</dbReference>
<dbReference type="PRINTS" id="PR00970">
    <property type="entry name" value="RIBTRNSFRASE"/>
</dbReference>
<keyword evidence="6 10" id="KW-0521">NADP</keyword>
<evidence type="ECO:0000256" key="8">
    <source>
        <dbReference type="ARBA" id="ARBA00023157"/>
    </source>
</evidence>
<protein>
    <recommendedName>
        <fullName evidence="10">NAD(P)(+)--arginine ADP-ribosyltransferase</fullName>
        <ecNumber evidence="10">2.4.2.31</ecNumber>
    </recommendedName>
    <alternativeName>
        <fullName evidence="10">Mono(ADP-ribosyl)transferase</fullName>
    </alternativeName>
</protein>
<evidence type="ECO:0000256" key="2">
    <source>
        <dbReference type="ARBA" id="ARBA00022676"/>
    </source>
</evidence>
<comment type="catalytic activity">
    <reaction evidence="9 10">
        <text>L-arginyl-[protein] + NAD(+) = N(omega)-(ADP-D-ribosyl)-L-arginyl-[protein] + nicotinamide + H(+)</text>
        <dbReference type="Rhea" id="RHEA:19149"/>
        <dbReference type="Rhea" id="RHEA-COMP:10532"/>
        <dbReference type="Rhea" id="RHEA-COMP:15087"/>
        <dbReference type="ChEBI" id="CHEBI:15378"/>
        <dbReference type="ChEBI" id="CHEBI:17154"/>
        <dbReference type="ChEBI" id="CHEBI:29965"/>
        <dbReference type="ChEBI" id="CHEBI:57540"/>
        <dbReference type="ChEBI" id="CHEBI:142554"/>
        <dbReference type="EC" id="2.4.2.31"/>
    </reaction>
</comment>
<evidence type="ECO:0000256" key="7">
    <source>
        <dbReference type="ARBA" id="ARBA00023027"/>
    </source>
</evidence>
<gene>
    <name evidence="11" type="ORF">NDU88_008728</name>
</gene>
<keyword evidence="2 10" id="KW-0328">Glycosyltransferase</keyword>
<keyword evidence="7 10" id="KW-0520">NAD</keyword>
<sequence>MVESAYDDQYKGCEKIMEAKIPQLFQLENKSNPEFSFAWNAAKKEWEKKKPGAVKPPGFKDEYAIAILAYTQNRTLFKVFNAAVREAGQSRKSLRNFQFKALHYFLTNALRVLKEHDNSKCQTVYRGIEKVQFKAVKQQNMRFGQFTSSSLKSEIALKFGKDTLFTIETCYGVSIKDFSFSPEEEEILIPPYEKFKVTSFNKDQDKNIIGLQSIENFSNYNCEFSKGKSILLSS</sequence>
<comment type="similarity">
    <text evidence="1 10">Belongs to the Arg-specific ADP-ribosyltransferase family.</text>
</comment>
<dbReference type="EC" id="2.4.2.31" evidence="10"/>